<gene>
    <name evidence="3" type="ORF">GCM10010971_22210</name>
</gene>
<dbReference type="InterPro" id="IPR023006">
    <property type="entry name" value="YchJ-like"/>
</dbReference>
<organism evidence="3 4">
    <name type="scientific">Silvimonas amylolytica</name>
    <dbReference type="NCBI Taxonomy" id="449663"/>
    <lineage>
        <taxon>Bacteria</taxon>
        <taxon>Pseudomonadati</taxon>
        <taxon>Pseudomonadota</taxon>
        <taxon>Betaproteobacteria</taxon>
        <taxon>Neisseriales</taxon>
        <taxon>Chitinibacteraceae</taxon>
        <taxon>Silvimonas</taxon>
    </lineage>
</organism>
<feature type="domain" description="YchJ-like middle NTF2-like" evidence="2">
    <location>
        <begin position="70"/>
        <end position="164"/>
    </location>
</feature>
<name>A0ABQ2PLR2_9NEIS</name>
<dbReference type="InterPro" id="IPR032710">
    <property type="entry name" value="NTF2-like_dom_sf"/>
</dbReference>
<dbReference type="Gene3D" id="3.10.450.50">
    <property type="match status" value="1"/>
</dbReference>
<dbReference type="HAMAP" id="MF_00612">
    <property type="entry name" value="UPF0225"/>
    <property type="match status" value="1"/>
</dbReference>
<accession>A0ABQ2PLR2</accession>
<keyword evidence="4" id="KW-1185">Reference proteome</keyword>
<dbReference type="Proteomes" id="UP000621859">
    <property type="component" value="Unassembled WGS sequence"/>
</dbReference>
<comment type="similarity">
    <text evidence="1">Belongs to the UPF0225 family.</text>
</comment>
<sequence>MFDLINMKVYPIHPFADSVQCCLFCADLRYCAPIVKSRSVPAQASTCPCGRLNTYETCCGVFHAGTPAPTPEDLMRSRYTAYVLQLGPYLLDTWASQTRPPQMDFAEDGGIKWLGLEVKRAYVEGERGVVEFVARYKVAGRAHRMHETSRFTREADGRWYYVDGEVEGA</sequence>
<reference evidence="4" key="1">
    <citation type="journal article" date="2019" name="Int. J. Syst. Evol. Microbiol.">
        <title>The Global Catalogue of Microorganisms (GCM) 10K type strain sequencing project: providing services to taxonomists for standard genome sequencing and annotation.</title>
        <authorList>
            <consortium name="The Broad Institute Genomics Platform"/>
            <consortium name="The Broad Institute Genome Sequencing Center for Infectious Disease"/>
            <person name="Wu L."/>
            <person name="Ma J."/>
        </authorList>
    </citation>
    <scope>NUCLEOTIDE SEQUENCE [LARGE SCALE GENOMIC DNA]</scope>
    <source>
        <strain evidence="4">CGMCC 1.8860</strain>
    </source>
</reference>
<dbReference type="SUPFAM" id="SSF54427">
    <property type="entry name" value="NTF2-like"/>
    <property type="match status" value="1"/>
</dbReference>
<dbReference type="EMBL" id="BMLY01000003">
    <property type="protein sequence ID" value="GGP26402.1"/>
    <property type="molecule type" value="Genomic_DNA"/>
</dbReference>
<dbReference type="InterPro" id="IPR048469">
    <property type="entry name" value="YchJ-like_M"/>
</dbReference>
<evidence type="ECO:0000313" key="3">
    <source>
        <dbReference type="EMBL" id="GGP26402.1"/>
    </source>
</evidence>
<evidence type="ECO:0000256" key="1">
    <source>
        <dbReference type="HAMAP-Rule" id="MF_00612"/>
    </source>
</evidence>
<dbReference type="Pfam" id="PF17775">
    <property type="entry name" value="YchJ_M-like"/>
    <property type="match status" value="1"/>
</dbReference>
<proteinExistence type="inferred from homology"/>
<comment type="caution">
    <text evidence="3">The sequence shown here is derived from an EMBL/GenBank/DDBJ whole genome shotgun (WGS) entry which is preliminary data.</text>
</comment>
<evidence type="ECO:0000313" key="4">
    <source>
        <dbReference type="Proteomes" id="UP000621859"/>
    </source>
</evidence>
<evidence type="ECO:0000259" key="2">
    <source>
        <dbReference type="Pfam" id="PF17775"/>
    </source>
</evidence>
<protein>
    <recommendedName>
        <fullName evidence="1">UPF0225 protein GCM10010971_22210</fullName>
    </recommendedName>
</protein>
<dbReference type="PANTHER" id="PTHR33747">
    <property type="entry name" value="UPF0225 PROTEIN SCO1677"/>
    <property type="match status" value="1"/>
</dbReference>
<dbReference type="PANTHER" id="PTHR33747:SF1">
    <property type="entry name" value="ADENYLATE CYCLASE-ASSOCIATED CAP C-TERMINAL DOMAIN-CONTAINING PROTEIN"/>
    <property type="match status" value="1"/>
</dbReference>